<dbReference type="GO" id="GO:0016810">
    <property type="term" value="F:hydrolase activity, acting on carbon-nitrogen (but not peptide) bonds"/>
    <property type="evidence" value="ECO:0007669"/>
    <property type="project" value="InterPro"/>
</dbReference>
<reference evidence="3 4" key="1">
    <citation type="submission" date="2018-05" db="EMBL/GenBank/DDBJ databases">
        <title>Genomic Encyclopedia of Type Strains, Phase IV (KMG-IV): sequencing the most valuable type-strain genomes for metagenomic binning, comparative biology and taxonomic classification.</title>
        <authorList>
            <person name="Goeker M."/>
        </authorList>
    </citation>
    <scope>NUCLEOTIDE SEQUENCE [LARGE SCALE GENOMIC DNA]</scope>
    <source>
        <strain evidence="3 4">DSM 45480</strain>
    </source>
</reference>
<sequence length="476" mass="52122">MVGERRPVVLRNGTVLTMDGQKRILTDHDVLVVGDRIAAIGPRLEAPPGTEEVDATGGIVLPGMIDTHRHLWQTAMRGYGADWTLTQYFVWYYLEWGKVFRPEDVYAGNILGAAEALDAGVTTTVDWSHGLQTTDHADAAVDALQQVPGRFVLAYGNIQDSPANWTAKPEFRDFVNRRITNDDMLGFQLAFDVTGDPAFPEKPAFEVARELGVPVTTHAGVWGATNDDGIRLMHDNGFMTPQSIYVHAATLSADSYHRIAATGGSISVSTESEQSAGQGYPPTWAIRAHGIPVSLSMDTSVWWSGDLFSAMRSTLGADRAREHMAAHAKNETVTHSSLRAEHVVEWATMGGAKALGRDDLGSIEIGKKADIVLLRNDNSPAMFPVLNPYGHVAFQAQRSDVDTVIVDGRIVKRDHRLIGVDLKAIRAAVEQTVEHLRAQLGEEAWEKGMNPDIPTAKVLDNPYTYTEYRGDTRTSV</sequence>
<dbReference type="Pfam" id="PF01979">
    <property type="entry name" value="Amidohydro_1"/>
    <property type="match status" value="1"/>
</dbReference>
<dbReference type="SUPFAM" id="SSF51556">
    <property type="entry name" value="Metallo-dependent hydrolases"/>
    <property type="match status" value="1"/>
</dbReference>
<dbReference type="InterPro" id="IPR032466">
    <property type="entry name" value="Metal_Hydrolase"/>
</dbReference>
<feature type="domain" description="Amidohydrolase-related" evidence="2">
    <location>
        <begin position="59"/>
        <end position="411"/>
    </location>
</feature>
<dbReference type="InterPro" id="IPR011059">
    <property type="entry name" value="Metal-dep_hydrolase_composite"/>
</dbReference>
<evidence type="ECO:0000313" key="3">
    <source>
        <dbReference type="EMBL" id="PWK85689.1"/>
    </source>
</evidence>
<dbReference type="InterPro" id="IPR050287">
    <property type="entry name" value="MTA/SAH_deaminase"/>
</dbReference>
<keyword evidence="1 3" id="KW-0378">Hydrolase</keyword>
<name>A0A316HZS4_9PSEU</name>
<dbReference type="Gene3D" id="2.30.40.10">
    <property type="entry name" value="Urease, subunit C, domain 1"/>
    <property type="match status" value="1"/>
</dbReference>
<accession>A0A316HZS4</accession>
<evidence type="ECO:0000259" key="2">
    <source>
        <dbReference type="Pfam" id="PF01979"/>
    </source>
</evidence>
<dbReference type="InterPro" id="IPR006680">
    <property type="entry name" value="Amidohydro-rel"/>
</dbReference>
<dbReference type="Gene3D" id="3.20.20.140">
    <property type="entry name" value="Metal-dependent hydrolases"/>
    <property type="match status" value="1"/>
</dbReference>
<dbReference type="RefSeq" id="WP_109638262.1">
    <property type="nucleotide sequence ID" value="NZ_QGHB01000006.1"/>
</dbReference>
<dbReference type="SUPFAM" id="SSF51338">
    <property type="entry name" value="Composite domain of metallo-dependent hydrolases"/>
    <property type="match status" value="1"/>
</dbReference>
<evidence type="ECO:0000313" key="4">
    <source>
        <dbReference type="Proteomes" id="UP000246005"/>
    </source>
</evidence>
<gene>
    <name evidence="3" type="ORF">C8D88_106317</name>
</gene>
<dbReference type="PANTHER" id="PTHR43794:SF11">
    <property type="entry name" value="AMIDOHYDROLASE-RELATED DOMAIN-CONTAINING PROTEIN"/>
    <property type="match status" value="1"/>
</dbReference>
<evidence type="ECO:0000256" key="1">
    <source>
        <dbReference type="ARBA" id="ARBA00022801"/>
    </source>
</evidence>
<dbReference type="AlphaFoldDB" id="A0A316HZS4"/>
<dbReference type="EMBL" id="QGHB01000006">
    <property type="protein sequence ID" value="PWK85689.1"/>
    <property type="molecule type" value="Genomic_DNA"/>
</dbReference>
<organism evidence="3 4">
    <name type="scientific">Lentzea atacamensis</name>
    <dbReference type="NCBI Taxonomy" id="531938"/>
    <lineage>
        <taxon>Bacteria</taxon>
        <taxon>Bacillati</taxon>
        <taxon>Actinomycetota</taxon>
        <taxon>Actinomycetes</taxon>
        <taxon>Pseudonocardiales</taxon>
        <taxon>Pseudonocardiaceae</taxon>
        <taxon>Lentzea</taxon>
    </lineage>
</organism>
<proteinExistence type="predicted"/>
<protein>
    <submittedName>
        <fullName evidence="3">Cytosine/adenosine deaminase-related metal-dependent hydrolase</fullName>
    </submittedName>
</protein>
<comment type="caution">
    <text evidence="3">The sequence shown here is derived from an EMBL/GenBank/DDBJ whole genome shotgun (WGS) entry which is preliminary data.</text>
</comment>
<dbReference type="NCBIfam" id="NF006056">
    <property type="entry name" value="PRK08204.1"/>
    <property type="match status" value="1"/>
</dbReference>
<dbReference type="PANTHER" id="PTHR43794">
    <property type="entry name" value="AMINOHYDROLASE SSNA-RELATED"/>
    <property type="match status" value="1"/>
</dbReference>
<dbReference type="Proteomes" id="UP000246005">
    <property type="component" value="Unassembled WGS sequence"/>
</dbReference>